<dbReference type="GO" id="GO:0003676">
    <property type="term" value="F:nucleic acid binding"/>
    <property type="evidence" value="ECO:0007669"/>
    <property type="project" value="InterPro"/>
</dbReference>
<evidence type="ECO:0000313" key="2">
    <source>
        <dbReference type="EMBL" id="KAK3367645.1"/>
    </source>
</evidence>
<evidence type="ECO:0000256" key="1">
    <source>
        <dbReference type="SAM" id="MobiDB-lite"/>
    </source>
</evidence>
<evidence type="ECO:0000313" key="3">
    <source>
        <dbReference type="Proteomes" id="UP001285441"/>
    </source>
</evidence>
<reference evidence="2" key="2">
    <citation type="submission" date="2023-06" db="EMBL/GenBank/DDBJ databases">
        <authorList>
            <consortium name="Lawrence Berkeley National Laboratory"/>
            <person name="Haridas S."/>
            <person name="Hensen N."/>
            <person name="Bonometti L."/>
            <person name="Westerberg I."/>
            <person name="Brannstrom I.O."/>
            <person name="Guillou S."/>
            <person name="Cros-Aarteil S."/>
            <person name="Calhoun S."/>
            <person name="Kuo A."/>
            <person name="Mondo S."/>
            <person name="Pangilinan J."/>
            <person name="Riley R."/>
            <person name="LaButti K."/>
            <person name="Andreopoulos B."/>
            <person name="Lipzen A."/>
            <person name="Chen C."/>
            <person name="Yanf M."/>
            <person name="Daum C."/>
            <person name="Ng V."/>
            <person name="Clum A."/>
            <person name="Steindorff A."/>
            <person name="Ohm R."/>
            <person name="Martin F."/>
            <person name="Silar P."/>
            <person name="Natvig D."/>
            <person name="Lalanne C."/>
            <person name="Gautier V."/>
            <person name="Ament-velasquez S.L."/>
            <person name="Kruys A."/>
            <person name="Hutchinson M.I."/>
            <person name="Powell A.J."/>
            <person name="Barry K."/>
            <person name="Miller A.N."/>
            <person name="Grigoriev I.V."/>
            <person name="Debuchy R."/>
            <person name="Gladieux P."/>
            <person name="Thoren M.H."/>
            <person name="Johannesson H."/>
        </authorList>
    </citation>
    <scope>NUCLEOTIDE SEQUENCE</scope>
    <source>
        <strain evidence="2">CBS 232.78</strain>
    </source>
</reference>
<accession>A0AAE0K155</accession>
<dbReference type="SUPFAM" id="SSF54928">
    <property type="entry name" value="RNA-binding domain, RBD"/>
    <property type="match status" value="1"/>
</dbReference>
<gene>
    <name evidence="2" type="ORF">B0H63DRAFT_529354</name>
</gene>
<feature type="region of interest" description="Disordered" evidence="1">
    <location>
        <begin position="1"/>
        <end position="29"/>
    </location>
</feature>
<proteinExistence type="predicted"/>
<dbReference type="EMBL" id="JAULSW010000011">
    <property type="protein sequence ID" value="KAK3367645.1"/>
    <property type="molecule type" value="Genomic_DNA"/>
</dbReference>
<protein>
    <recommendedName>
        <fullName evidence="4">RRM domain-containing protein</fullName>
    </recommendedName>
</protein>
<organism evidence="2 3">
    <name type="scientific">Podospora didyma</name>
    <dbReference type="NCBI Taxonomy" id="330526"/>
    <lineage>
        <taxon>Eukaryota</taxon>
        <taxon>Fungi</taxon>
        <taxon>Dikarya</taxon>
        <taxon>Ascomycota</taxon>
        <taxon>Pezizomycotina</taxon>
        <taxon>Sordariomycetes</taxon>
        <taxon>Sordariomycetidae</taxon>
        <taxon>Sordariales</taxon>
        <taxon>Podosporaceae</taxon>
        <taxon>Podospora</taxon>
    </lineage>
</organism>
<dbReference type="Proteomes" id="UP001285441">
    <property type="component" value="Unassembled WGS sequence"/>
</dbReference>
<reference evidence="2" key="1">
    <citation type="journal article" date="2023" name="Mol. Phylogenet. Evol.">
        <title>Genome-scale phylogeny and comparative genomics of the fungal order Sordariales.</title>
        <authorList>
            <person name="Hensen N."/>
            <person name="Bonometti L."/>
            <person name="Westerberg I."/>
            <person name="Brannstrom I.O."/>
            <person name="Guillou S."/>
            <person name="Cros-Aarteil S."/>
            <person name="Calhoun S."/>
            <person name="Haridas S."/>
            <person name="Kuo A."/>
            <person name="Mondo S."/>
            <person name="Pangilinan J."/>
            <person name="Riley R."/>
            <person name="LaButti K."/>
            <person name="Andreopoulos B."/>
            <person name="Lipzen A."/>
            <person name="Chen C."/>
            <person name="Yan M."/>
            <person name="Daum C."/>
            <person name="Ng V."/>
            <person name="Clum A."/>
            <person name="Steindorff A."/>
            <person name="Ohm R.A."/>
            <person name="Martin F."/>
            <person name="Silar P."/>
            <person name="Natvig D.O."/>
            <person name="Lalanne C."/>
            <person name="Gautier V."/>
            <person name="Ament-Velasquez S.L."/>
            <person name="Kruys A."/>
            <person name="Hutchinson M.I."/>
            <person name="Powell A.J."/>
            <person name="Barry K."/>
            <person name="Miller A.N."/>
            <person name="Grigoriev I.V."/>
            <person name="Debuchy R."/>
            <person name="Gladieux P."/>
            <person name="Hiltunen Thoren M."/>
            <person name="Johannesson H."/>
        </authorList>
    </citation>
    <scope>NUCLEOTIDE SEQUENCE</scope>
    <source>
        <strain evidence="2">CBS 232.78</strain>
    </source>
</reference>
<keyword evidence="3" id="KW-1185">Reference proteome</keyword>
<dbReference type="AlphaFoldDB" id="A0AAE0K155"/>
<comment type="caution">
    <text evidence="2">The sequence shown here is derived from an EMBL/GenBank/DDBJ whole genome shotgun (WGS) entry which is preliminary data.</text>
</comment>
<name>A0AAE0K155_9PEZI</name>
<sequence length="237" mass="26828">MNLNANVPSSRKVDASASRYHGIPGQPRNNSVDTFDSSNCAIHLYGLKRSITYHELLGFIRDIGRIFKCSITSSYEHRGGASATIGFFTAEAAQKFFTRYRESGFFGAKVVWPKRIRREPDYLPRNLSGVVTIRGSSNHISREAIDQVLKEKRLVHLLGRVEECGDANKCEISYHFCCRSKQADYAFVTLKEYLERKRIRKCVRLAYGLDPCAMGDMRELEGLVGEIVGNKYVEITS</sequence>
<evidence type="ECO:0008006" key="4">
    <source>
        <dbReference type="Google" id="ProtNLM"/>
    </source>
</evidence>
<dbReference type="InterPro" id="IPR035979">
    <property type="entry name" value="RBD_domain_sf"/>
</dbReference>